<reference evidence="1 2" key="1">
    <citation type="submission" date="2023-03" db="EMBL/GenBank/DDBJ databases">
        <title>High-quality genome of Scylla paramamosain provides insights in environmental adaptation.</title>
        <authorList>
            <person name="Zhang L."/>
        </authorList>
    </citation>
    <scope>NUCLEOTIDE SEQUENCE [LARGE SCALE GENOMIC DNA]</scope>
    <source>
        <strain evidence="1">LZ_2023a</strain>
        <tissue evidence="1">Muscle</tissue>
    </source>
</reference>
<gene>
    <name evidence="1" type="ORF">O3P69_014604</name>
</gene>
<protein>
    <submittedName>
        <fullName evidence="1">Uncharacterized protein</fullName>
    </submittedName>
</protein>
<proteinExistence type="predicted"/>
<dbReference type="AlphaFoldDB" id="A0AAW0U1U1"/>
<dbReference type="Proteomes" id="UP001487740">
    <property type="component" value="Unassembled WGS sequence"/>
</dbReference>
<dbReference type="EMBL" id="JARAKH010000022">
    <property type="protein sequence ID" value="KAK8392357.1"/>
    <property type="molecule type" value="Genomic_DNA"/>
</dbReference>
<accession>A0AAW0U1U1</accession>
<keyword evidence="2" id="KW-1185">Reference proteome</keyword>
<name>A0AAW0U1U1_SCYPA</name>
<organism evidence="1 2">
    <name type="scientific">Scylla paramamosain</name>
    <name type="common">Mud crab</name>
    <dbReference type="NCBI Taxonomy" id="85552"/>
    <lineage>
        <taxon>Eukaryota</taxon>
        <taxon>Metazoa</taxon>
        <taxon>Ecdysozoa</taxon>
        <taxon>Arthropoda</taxon>
        <taxon>Crustacea</taxon>
        <taxon>Multicrustacea</taxon>
        <taxon>Malacostraca</taxon>
        <taxon>Eumalacostraca</taxon>
        <taxon>Eucarida</taxon>
        <taxon>Decapoda</taxon>
        <taxon>Pleocyemata</taxon>
        <taxon>Brachyura</taxon>
        <taxon>Eubrachyura</taxon>
        <taxon>Portunoidea</taxon>
        <taxon>Portunidae</taxon>
        <taxon>Portuninae</taxon>
        <taxon>Scylla</taxon>
    </lineage>
</organism>
<evidence type="ECO:0000313" key="1">
    <source>
        <dbReference type="EMBL" id="KAK8392357.1"/>
    </source>
</evidence>
<evidence type="ECO:0000313" key="2">
    <source>
        <dbReference type="Proteomes" id="UP001487740"/>
    </source>
</evidence>
<sequence length="184" mass="20495">MQFSFTNHCELAGRSQSPPCQLMGQGCRGITLQHTSLSLAFKSRTSQGEISLQSCLSASIQDSTKNVNQWKYHILLLEQCGNTVKFSHQQVPVTQLLGNIQVNWRPISQRFIGSLQSAECQVVSLQIFYSRLTACQEILGSMQCCDSEPELFLTCSMCREKENGGANITNVMGPYPEEGTEVHR</sequence>
<comment type="caution">
    <text evidence="1">The sequence shown here is derived from an EMBL/GenBank/DDBJ whole genome shotgun (WGS) entry which is preliminary data.</text>
</comment>